<keyword evidence="3" id="KW-0804">Transcription</keyword>
<evidence type="ECO:0000256" key="2">
    <source>
        <dbReference type="ARBA" id="ARBA00023125"/>
    </source>
</evidence>
<organism evidence="7 8">
    <name type="scientific">Rubroshorea leprosula</name>
    <dbReference type="NCBI Taxonomy" id="152421"/>
    <lineage>
        <taxon>Eukaryota</taxon>
        <taxon>Viridiplantae</taxon>
        <taxon>Streptophyta</taxon>
        <taxon>Embryophyta</taxon>
        <taxon>Tracheophyta</taxon>
        <taxon>Spermatophyta</taxon>
        <taxon>Magnoliopsida</taxon>
        <taxon>eudicotyledons</taxon>
        <taxon>Gunneridae</taxon>
        <taxon>Pentapetalae</taxon>
        <taxon>rosids</taxon>
        <taxon>malvids</taxon>
        <taxon>Malvales</taxon>
        <taxon>Dipterocarpaceae</taxon>
        <taxon>Rubroshorea</taxon>
    </lineage>
</organism>
<dbReference type="GO" id="GO:0042795">
    <property type="term" value="P:snRNA transcription by RNA polymerase II"/>
    <property type="evidence" value="ECO:0007669"/>
    <property type="project" value="TreeGrafter"/>
</dbReference>
<protein>
    <submittedName>
        <fullName evidence="7">Uncharacterized protein</fullName>
    </submittedName>
</protein>
<dbReference type="PANTHER" id="PTHR46621:SF1">
    <property type="entry name" value="SNRNA-ACTIVATING PROTEIN COMPLEX SUBUNIT 4"/>
    <property type="match status" value="1"/>
</dbReference>
<proteinExistence type="predicted"/>
<dbReference type="InterPro" id="IPR051575">
    <property type="entry name" value="Myb-like_DNA-bd"/>
</dbReference>
<accession>A0AAV5M9T3</accession>
<dbReference type="PANTHER" id="PTHR46621">
    <property type="entry name" value="SNRNA-ACTIVATING PROTEIN COMPLEX SUBUNIT 4"/>
    <property type="match status" value="1"/>
</dbReference>
<evidence type="ECO:0000256" key="5">
    <source>
        <dbReference type="SAM" id="Coils"/>
    </source>
</evidence>
<dbReference type="GO" id="GO:0019185">
    <property type="term" value="C:snRNA-activating protein complex"/>
    <property type="evidence" value="ECO:0007669"/>
    <property type="project" value="TreeGrafter"/>
</dbReference>
<keyword evidence="4" id="KW-0539">Nucleus</keyword>
<gene>
    <name evidence="7" type="ORF">SLEP1_g52375</name>
</gene>
<comment type="caution">
    <text evidence="7">The sequence shown here is derived from an EMBL/GenBank/DDBJ whole genome shotgun (WGS) entry which is preliminary data.</text>
</comment>
<dbReference type="EMBL" id="BPVZ01000192">
    <property type="protein sequence ID" value="GKV45267.1"/>
    <property type="molecule type" value="Genomic_DNA"/>
</dbReference>
<dbReference type="GO" id="GO:0000978">
    <property type="term" value="F:RNA polymerase II cis-regulatory region sequence-specific DNA binding"/>
    <property type="evidence" value="ECO:0007669"/>
    <property type="project" value="TreeGrafter"/>
</dbReference>
<evidence type="ECO:0000256" key="4">
    <source>
        <dbReference type="ARBA" id="ARBA00023242"/>
    </source>
</evidence>
<evidence type="ECO:0000256" key="3">
    <source>
        <dbReference type="ARBA" id="ARBA00023163"/>
    </source>
</evidence>
<sequence length="383" mass="42910">MDSLYFSLEVDDKEFSACDNDDDEEFQNDLQALKQACLKTGPNPDDCEINAADCNSPPVPVSASASTASANQLGLDSESDDEDLELFRSRRSRLATSDVVCDPLFPPITSDCNEDDAEDDFETLRAIQRRFSAYTASESRISSDKSENSTFPKSAKMFIDAIKSNRSFQKLLRSKLTQIEAKIEKNKQLRERLKILKNFDISCKKRTTRALSLGKDPRIQFISTRKSKASGKHCYGPPENPQVPDYRMALTKLPLSLELKKWSKEERENLIKGIKQQFQEKVLYGSVDSWRDGNNLDNIIASIKDIEITPERIREFVAQVNWDQLALMLKSTTNSNDFFSRHLLLTSSVGGGSPLFGLPCSHSGGRKLGSSSSFSNSNRPFSA</sequence>
<keyword evidence="5" id="KW-0175">Coiled coil</keyword>
<feature type="region of interest" description="Disordered" evidence="6">
    <location>
        <begin position="47"/>
        <end position="79"/>
    </location>
</feature>
<evidence type="ECO:0000313" key="7">
    <source>
        <dbReference type="EMBL" id="GKV45267.1"/>
    </source>
</evidence>
<evidence type="ECO:0000313" key="8">
    <source>
        <dbReference type="Proteomes" id="UP001054252"/>
    </source>
</evidence>
<dbReference type="GO" id="GO:0042796">
    <property type="term" value="P:snRNA transcription by RNA polymerase III"/>
    <property type="evidence" value="ECO:0007669"/>
    <property type="project" value="TreeGrafter"/>
</dbReference>
<evidence type="ECO:0000256" key="6">
    <source>
        <dbReference type="SAM" id="MobiDB-lite"/>
    </source>
</evidence>
<dbReference type="AlphaFoldDB" id="A0AAV5M9T3"/>
<name>A0AAV5M9T3_9ROSI</name>
<dbReference type="GO" id="GO:0001006">
    <property type="term" value="F:RNA polymerase III type 3 promoter sequence-specific DNA binding"/>
    <property type="evidence" value="ECO:0007669"/>
    <property type="project" value="TreeGrafter"/>
</dbReference>
<dbReference type="Proteomes" id="UP001054252">
    <property type="component" value="Unassembled WGS sequence"/>
</dbReference>
<evidence type="ECO:0000256" key="1">
    <source>
        <dbReference type="ARBA" id="ARBA00023015"/>
    </source>
</evidence>
<keyword evidence="2" id="KW-0238">DNA-binding</keyword>
<keyword evidence="8" id="KW-1185">Reference proteome</keyword>
<reference evidence="7 8" key="1">
    <citation type="journal article" date="2021" name="Commun. Biol.">
        <title>The genome of Shorea leprosula (Dipterocarpaceae) highlights the ecological relevance of drought in aseasonal tropical rainforests.</title>
        <authorList>
            <person name="Ng K.K.S."/>
            <person name="Kobayashi M.J."/>
            <person name="Fawcett J.A."/>
            <person name="Hatakeyama M."/>
            <person name="Paape T."/>
            <person name="Ng C.H."/>
            <person name="Ang C.C."/>
            <person name="Tnah L.H."/>
            <person name="Lee C.T."/>
            <person name="Nishiyama T."/>
            <person name="Sese J."/>
            <person name="O'Brien M.J."/>
            <person name="Copetti D."/>
            <person name="Mohd Noor M.I."/>
            <person name="Ong R.C."/>
            <person name="Putra M."/>
            <person name="Sireger I.Z."/>
            <person name="Indrioko S."/>
            <person name="Kosugi Y."/>
            <person name="Izuno A."/>
            <person name="Isagi Y."/>
            <person name="Lee S.L."/>
            <person name="Shimizu K.K."/>
        </authorList>
    </citation>
    <scope>NUCLEOTIDE SEQUENCE [LARGE SCALE GENOMIC DNA]</scope>
    <source>
        <strain evidence="7">214</strain>
    </source>
</reference>
<keyword evidence="1" id="KW-0805">Transcription regulation</keyword>
<feature type="coiled-coil region" evidence="5">
    <location>
        <begin position="172"/>
        <end position="199"/>
    </location>
</feature>
<feature type="compositionally biased region" description="Low complexity" evidence="6">
    <location>
        <begin position="61"/>
        <end position="70"/>
    </location>
</feature>